<protein>
    <submittedName>
        <fullName evidence="12">Uncharacterized protein</fullName>
    </submittedName>
</protein>
<dbReference type="Proteomes" id="UP000823561">
    <property type="component" value="Chromosome 8"/>
</dbReference>
<feature type="domain" description="WWE" evidence="11">
    <location>
        <begin position="317"/>
        <end position="404"/>
    </location>
</feature>
<evidence type="ECO:0000256" key="2">
    <source>
        <dbReference type="ARBA" id="ARBA00004906"/>
    </source>
</evidence>
<evidence type="ECO:0000256" key="9">
    <source>
        <dbReference type="SAM" id="MobiDB-lite"/>
    </source>
</evidence>
<dbReference type="InterPro" id="IPR018123">
    <property type="entry name" value="WWE-dom_subgr"/>
</dbReference>
<feature type="compositionally biased region" description="Basic and acidic residues" evidence="9">
    <location>
        <begin position="102"/>
        <end position="119"/>
    </location>
</feature>
<dbReference type="SMART" id="SM00678">
    <property type="entry name" value="WWE"/>
    <property type="match status" value="2"/>
</dbReference>
<dbReference type="EMBL" id="JADWDJ010000008">
    <property type="protein sequence ID" value="KAG5277503.1"/>
    <property type="molecule type" value="Genomic_DNA"/>
</dbReference>
<evidence type="ECO:0000256" key="5">
    <source>
        <dbReference type="ARBA" id="ARBA00022833"/>
    </source>
</evidence>
<feature type="region of interest" description="Disordered" evidence="9">
    <location>
        <begin position="1"/>
        <end position="31"/>
    </location>
</feature>
<comment type="pathway">
    <text evidence="2">Protein modification; protein ubiquitination.</text>
</comment>
<dbReference type="InterPro" id="IPR036855">
    <property type="entry name" value="Znf_CCCH_sf"/>
</dbReference>
<dbReference type="InterPro" id="IPR000571">
    <property type="entry name" value="Znf_CCCH"/>
</dbReference>
<dbReference type="AlphaFoldDB" id="A0AAV6GQN7"/>
<evidence type="ECO:0000256" key="1">
    <source>
        <dbReference type="ARBA" id="ARBA00004123"/>
    </source>
</evidence>
<evidence type="ECO:0000256" key="4">
    <source>
        <dbReference type="ARBA" id="ARBA00022771"/>
    </source>
</evidence>
<keyword evidence="5 8" id="KW-0862">Zinc</keyword>
<evidence type="ECO:0000256" key="7">
    <source>
        <dbReference type="ARBA" id="ARBA00024347"/>
    </source>
</evidence>
<dbReference type="Gene3D" id="3.30.720.50">
    <property type="match status" value="2"/>
</dbReference>
<proteinExistence type="inferred from homology"/>
<dbReference type="GO" id="GO:0005634">
    <property type="term" value="C:nucleus"/>
    <property type="evidence" value="ECO:0007669"/>
    <property type="project" value="UniProtKB-SubCell"/>
</dbReference>
<evidence type="ECO:0000259" key="11">
    <source>
        <dbReference type="PROSITE" id="PS50918"/>
    </source>
</evidence>
<keyword evidence="4 8" id="KW-0863">Zinc-finger</keyword>
<dbReference type="InterPro" id="IPR037197">
    <property type="entry name" value="WWE_dom_sf"/>
</dbReference>
<dbReference type="SUPFAM" id="SSF117839">
    <property type="entry name" value="WWE domain"/>
    <property type="match status" value="2"/>
</dbReference>
<evidence type="ECO:0000256" key="3">
    <source>
        <dbReference type="ARBA" id="ARBA00022723"/>
    </source>
</evidence>
<keyword evidence="13" id="KW-1185">Reference proteome</keyword>
<evidence type="ECO:0000259" key="10">
    <source>
        <dbReference type="PROSITE" id="PS50103"/>
    </source>
</evidence>
<feature type="compositionally biased region" description="Polar residues" evidence="9">
    <location>
        <begin position="126"/>
        <end position="142"/>
    </location>
</feature>
<keyword evidence="6" id="KW-0539">Nucleus</keyword>
<dbReference type="PANTHER" id="PTHR45740">
    <property type="entry name" value="POLY [ADP-RIBOSE] POLYMERASE"/>
    <property type="match status" value="1"/>
</dbReference>
<dbReference type="GO" id="GO:1990404">
    <property type="term" value="F:NAD+-protein mono-ADP-ribosyltransferase activity"/>
    <property type="evidence" value="ECO:0007669"/>
    <property type="project" value="TreeGrafter"/>
</dbReference>
<feature type="region of interest" description="Disordered" evidence="9">
    <location>
        <begin position="102"/>
        <end position="142"/>
    </location>
</feature>
<dbReference type="InterPro" id="IPR004170">
    <property type="entry name" value="WWE_dom"/>
</dbReference>
<keyword evidence="3 8" id="KW-0479">Metal-binding</keyword>
<dbReference type="Pfam" id="PF00642">
    <property type="entry name" value="zf-CCCH"/>
    <property type="match status" value="1"/>
</dbReference>
<dbReference type="PANTHER" id="PTHR45740:SF14">
    <property type="entry name" value="NOVEL PROTEIN"/>
    <property type="match status" value="1"/>
</dbReference>
<sequence>MAYYESSDETNPCQATPMSFRHRGTDRDDEEDDCIQFNEGYDSYDNSYSQQMAPSAHQRMEPCRFYNRGRCRNGDNCSYLHVCRFSWIGSCRYGNSCQLRHVGDSDSDDTGRRSDITEGRRKRSAGTRTNRNSRETPSSSDQLKNGQLFKWQLNGGQGWMDIANDLILEAHYSKPYTGGITLHNTPWGAISIDFQLLQVRHRRDVQVRRLSSPHTVWSWFFKSDEGWSQYGDTDTQGRCSKVNSATLESEYQKNQQGSYQFKFSLYTYQITFRDMHQENVSTGVRRQVRRRPCYPATQSPVQGNAALPQSQAVLTRSMSAMSLLGLSSAPKWQFSGAGSRWHDYQYRVGTNLECSTDSVLIEAEYLKNPQGSMTFTVSGQSYLLDFATMTQTNTSIGTVRKVRRV</sequence>
<dbReference type="SMART" id="SM00356">
    <property type="entry name" value="ZnF_C3H1"/>
    <property type="match status" value="2"/>
</dbReference>
<dbReference type="Gene3D" id="4.10.1000.10">
    <property type="entry name" value="Zinc finger, CCCH-type"/>
    <property type="match status" value="1"/>
</dbReference>
<evidence type="ECO:0000256" key="8">
    <source>
        <dbReference type="PROSITE-ProRule" id="PRU00723"/>
    </source>
</evidence>
<evidence type="ECO:0000313" key="12">
    <source>
        <dbReference type="EMBL" id="KAG5277503.1"/>
    </source>
</evidence>
<dbReference type="PROSITE" id="PS50103">
    <property type="entry name" value="ZF_C3H1"/>
    <property type="match status" value="1"/>
</dbReference>
<dbReference type="Pfam" id="PF02825">
    <property type="entry name" value="WWE"/>
    <property type="match status" value="2"/>
</dbReference>
<reference evidence="12" key="1">
    <citation type="submission" date="2020-10" db="EMBL/GenBank/DDBJ databases">
        <title>Chromosome-scale genome assembly of the Allis shad, Alosa alosa.</title>
        <authorList>
            <person name="Margot Z."/>
            <person name="Christophe K."/>
            <person name="Cabau C."/>
            <person name="Louis A."/>
            <person name="Berthelot C."/>
            <person name="Parey E."/>
            <person name="Roest Crollius H."/>
            <person name="Montfort J."/>
            <person name="Robinson-Rechavi M."/>
            <person name="Bucao C."/>
            <person name="Bouchez O."/>
            <person name="Gislard M."/>
            <person name="Lluch J."/>
            <person name="Milhes M."/>
            <person name="Lampietro C."/>
            <person name="Lopez Roques C."/>
            <person name="Donnadieu C."/>
            <person name="Braasch I."/>
            <person name="Desvignes T."/>
            <person name="Postlethwait J."/>
            <person name="Bobe J."/>
            <person name="Guiguen Y."/>
        </authorList>
    </citation>
    <scope>NUCLEOTIDE SEQUENCE</scope>
    <source>
        <strain evidence="12">M-15738</strain>
        <tissue evidence="12">Blood</tissue>
    </source>
</reference>
<comment type="similarity">
    <text evidence="7">Belongs to the ARTD/PARP family.</text>
</comment>
<gene>
    <name evidence="12" type="ORF">AALO_G00118370</name>
</gene>
<comment type="subcellular location">
    <subcellularLocation>
        <location evidence="1">Nucleus</location>
    </subcellularLocation>
</comment>
<dbReference type="SUPFAM" id="SSF90229">
    <property type="entry name" value="CCCH zinc finger"/>
    <property type="match status" value="1"/>
</dbReference>
<dbReference type="GO" id="GO:0008270">
    <property type="term" value="F:zinc ion binding"/>
    <property type="evidence" value="ECO:0007669"/>
    <property type="project" value="UniProtKB-KW"/>
</dbReference>
<evidence type="ECO:0000313" key="13">
    <source>
        <dbReference type="Proteomes" id="UP000823561"/>
    </source>
</evidence>
<feature type="domain" description="WWE" evidence="11">
    <location>
        <begin position="202"/>
        <end position="290"/>
    </location>
</feature>
<organism evidence="12 13">
    <name type="scientific">Alosa alosa</name>
    <name type="common">allis shad</name>
    <dbReference type="NCBI Taxonomy" id="278164"/>
    <lineage>
        <taxon>Eukaryota</taxon>
        <taxon>Metazoa</taxon>
        <taxon>Chordata</taxon>
        <taxon>Craniata</taxon>
        <taxon>Vertebrata</taxon>
        <taxon>Euteleostomi</taxon>
        <taxon>Actinopterygii</taxon>
        <taxon>Neopterygii</taxon>
        <taxon>Teleostei</taxon>
        <taxon>Clupei</taxon>
        <taxon>Clupeiformes</taxon>
        <taxon>Clupeoidei</taxon>
        <taxon>Clupeidae</taxon>
        <taxon>Alosa</taxon>
    </lineage>
</organism>
<dbReference type="PROSITE" id="PS50918">
    <property type="entry name" value="WWE"/>
    <property type="match status" value="2"/>
</dbReference>
<feature type="domain" description="C3H1-type" evidence="10">
    <location>
        <begin position="58"/>
        <end position="84"/>
    </location>
</feature>
<evidence type="ECO:0000256" key="6">
    <source>
        <dbReference type="ARBA" id="ARBA00023242"/>
    </source>
</evidence>
<dbReference type="GO" id="GO:0003950">
    <property type="term" value="F:NAD+ poly-ADP-ribosyltransferase activity"/>
    <property type="evidence" value="ECO:0007669"/>
    <property type="project" value="TreeGrafter"/>
</dbReference>
<comment type="caution">
    <text evidence="12">The sequence shown here is derived from an EMBL/GenBank/DDBJ whole genome shotgun (WGS) entry which is preliminary data.</text>
</comment>
<feature type="zinc finger region" description="C3H1-type" evidence="8">
    <location>
        <begin position="58"/>
        <end position="84"/>
    </location>
</feature>
<dbReference type="InterPro" id="IPR051712">
    <property type="entry name" value="ARTD-AVP"/>
</dbReference>
<accession>A0AAV6GQN7</accession>
<name>A0AAV6GQN7_9TELE</name>